<accession>A0AA90S6Z0</accession>
<evidence type="ECO:0000313" key="2">
    <source>
        <dbReference type="EMBL" id="MDP0396320.1"/>
    </source>
</evidence>
<organism evidence="2 3">
    <name type="scientific">Tsukamurella strandjordii</name>
    <dbReference type="NCBI Taxonomy" id="147577"/>
    <lineage>
        <taxon>Bacteria</taxon>
        <taxon>Bacillati</taxon>
        <taxon>Actinomycetota</taxon>
        <taxon>Actinomycetes</taxon>
        <taxon>Mycobacteriales</taxon>
        <taxon>Tsukamurellaceae</taxon>
        <taxon>Tsukamurella</taxon>
    </lineage>
</organism>
<reference evidence="2" key="1">
    <citation type="submission" date="2023-08" db="EMBL/GenBank/DDBJ databases">
        <title>The draft genome of Tsukamurella strandjordii strain 050030.</title>
        <authorList>
            <person name="Zhao F."/>
            <person name="Feng Y."/>
            <person name="Zong Z."/>
        </authorList>
    </citation>
    <scope>NUCLEOTIDE SEQUENCE</scope>
    <source>
        <strain evidence="2">050030</strain>
    </source>
</reference>
<dbReference type="GO" id="GO:0016787">
    <property type="term" value="F:hydrolase activity"/>
    <property type="evidence" value="ECO:0007669"/>
    <property type="project" value="UniProtKB-KW"/>
</dbReference>
<dbReference type="PRINTS" id="PR00412">
    <property type="entry name" value="EPOXHYDRLASE"/>
</dbReference>
<dbReference type="InterPro" id="IPR000073">
    <property type="entry name" value="AB_hydrolase_1"/>
</dbReference>
<dbReference type="Gene3D" id="3.40.50.1820">
    <property type="entry name" value="alpha/beta hydrolase"/>
    <property type="match status" value="1"/>
</dbReference>
<dbReference type="RefSeq" id="WP_305109916.1">
    <property type="nucleotide sequence ID" value="NZ_JAUTIX010000001.1"/>
</dbReference>
<sequence>MSALAPLDRTSDVWPGEFLTVRGQRLFVRHVDDAAAITAPPDPRPAVVMIHGLGGSSINWTDLGQVLAPTAASYAPDLPGFGLSDPPADGDYGIEAFAEIVIGYLETLVAARAGYRGGVHLVGNSLGGAIAVRVAMLRPDLLRSLTLISPAFPDLRPRVRRLQFLPLSLVRIPVVGPAGFRLVGSAYPARQVDQTFREILVDPGVMGPVRRDQAIDQAAARASMPWAPDALAASFNALVRSWIVDFGAAHWAAARAVSVPTAVIWGARDLLVSVGVAPKVVRHIKGSTLTVFEDVGHVAQMERPVQTARLVLDLITATQSEPLFR</sequence>
<proteinExistence type="predicted"/>
<feature type="domain" description="AB hydrolase-1" evidence="1">
    <location>
        <begin position="45"/>
        <end position="304"/>
    </location>
</feature>
<dbReference type="EMBL" id="JAUTIX010000001">
    <property type="protein sequence ID" value="MDP0396320.1"/>
    <property type="molecule type" value="Genomic_DNA"/>
</dbReference>
<dbReference type="AlphaFoldDB" id="A0AA90S6Z0"/>
<comment type="caution">
    <text evidence="2">The sequence shown here is derived from an EMBL/GenBank/DDBJ whole genome shotgun (WGS) entry which is preliminary data.</text>
</comment>
<dbReference type="InterPro" id="IPR000639">
    <property type="entry name" value="Epox_hydrolase-like"/>
</dbReference>
<evidence type="ECO:0000259" key="1">
    <source>
        <dbReference type="Pfam" id="PF00561"/>
    </source>
</evidence>
<dbReference type="PRINTS" id="PR00111">
    <property type="entry name" value="ABHYDROLASE"/>
</dbReference>
<dbReference type="InterPro" id="IPR029058">
    <property type="entry name" value="AB_hydrolase_fold"/>
</dbReference>
<protein>
    <submittedName>
        <fullName evidence="2">Alpha/beta hydrolase</fullName>
    </submittedName>
</protein>
<dbReference type="SUPFAM" id="SSF53474">
    <property type="entry name" value="alpha/beta-Hydrolases"/>
    <property type="match status" value="1"/>
</dbReference>
<dbReference type="PANTHER" id="PTHR46438">
    <property type="entry name" value="ALPHA/BETA-HYDROLASES SUPERFAMILY PROTEIN"/>
    <property type="match status" value="1"/>
</dbReference>
<name>A0AA90S6Z0_9ACTN</name>
<keyword evidence="3" id="KW-1185">Reference proteome</keyword>
<gene>
    <name evidence="2" type="ORF">Q7X28_00140</name>
</gene>
<dbReference type="Pfam" id="PF00561">
    <property type="entry name" value="Abhydrolase_1"/>
    <property type="match status" value="1"/>
</dbReference>
<dbReference type="Proteomes" id="UP001178281">
    <property type="component" value="Unassembled WGS sequence"/>
</dbReference>
<evidence type="ECO:0000313" key="3">
    <source>
        <dbReference type="Proteomes" id="UP001178281"/>
    </source>
</evidence>
<keyword evidence="2" id="KW-0378">Hydrolase</keyword>
<dbReference type="PANTHER" id="PTHR46438:SF11">
    <property type="entry name" value="LIPASE-RELATED"/>
    <property type="match status" value="1"/>
</dbReference>